<comment type="caution">
    <text evidence="2">The sequence shown here is derived from an EMBL/GenBank/DDBJ whole genome shotgun (WGS) entry which is preliminary data.</text>
</comment>
<keyword evidence="1" id="KW-0119">Carbohydrate metabolism</keyword>
<dbReference type="PANTHER" id="PTHR30605">
    <property type="entry name" value="ANHYDRO-N-ACETYLMURAMIC ACID KINASE"/>
    <property type="match status" value="1"/>
</dbReference>
<sequence length="390" mass="40706">MPGTPHANPAGTDPLFIGLMSGTSTDGVDGVIARFRGQGGTGARLQTLAHVFAPMPEELRQTLLALNLAGHNELHMGTLAANALARLQASVVHQLLDQTGCMPREITAVGSHGQTVRHRPAEFDGTGYTCQLNNGALLAELCGIDVVCDFRSRDVAAGGQGAPLVPACHAELFALADAPRAVLNLGGIGNLSVLPARNDAAGRVTGFDCGPANALMDHWCQQHLGQPFDRGGAWAASGTVNAALLEQLLSEPFLAQRPPKSTGRDLFNVAWLTRQLASHGDVAPVDVQATLTEFTARAACDALTQHSLPGTRDLLVCGGGALNDHLMRRLAALLPGWRVAATDSAGVPAMQVEAVAFAWLARAFCQRDAGNRAEVTGARGPRVLGALYPA</sequence>
<evidence type="ECO:0000313" key="2">
    <source>
        <dbReference type="EMBL" id="MEK8044846.1"/>
    </source>
</evidence>
<keyword evidence="3" id="KW-1185">Reference proteome</keyword>
<dbReference type="HAMAP" id="MF_01270">
    <property type="entry name" value="AnhMurNAc_kinase"/>
    <property type="match status" value="1"/>
</dbReference>
<evidence type="ECO:0000313" key="3">
    <source>
        <dbReference type="Proteomes" id="UP001379945"/>
    </source>
</evidence>
<keyword evidence="1 2" id="KW-0418">Kinase</keyword>
<comment type="pathway">
    <text evidence="1">Cell wall biogenesis; peptidoglycan recycling.</text>
</comment>
<evidence type="ECO:0000256" key="1">
    <source>
        <dbReference type="HAMAP-Rule" id="MF_01270"/>
    </source>
</evidence>
<dbReference type="Gene3D" id="3.30.420.40">
    <property type="match status" value="2"/>
</dbReference>
<dbReference type="InterPro" id="IPR005338">
    <property type="entry name" value="Anhydro_N_Ac-Mur_kinase"/>
</dbReference>
<reference evidence="2 3" key="1">
    <citation type="submission" date="2024-04" db="EMBL/GenBank/DDBJ databases">
        <title>Novel species of the genus Ideonella isolated from streams.</title>
        <authorList>
            <person name="Lu H."/>
        </authorList>
    </citation>
    <scope>NUCLEOTIDE SEQUENCE [LARGE SCALE GENOMIC DNA]</scope>
    <source>
        <strain evidence="2 3">LYT19W</strain>
    </source>
</reference>
<protein>
    <recommendedName>
        <fullName evidence="1">Anhydro-N-acetylmuramic acid kinase</fullName>
        <ecNumber evidence="1">2.7.1.170</ecNumber>
    </recommendedName>
    <alternativeName>
        <fullName evidence="1">AnhMurNAc kinase</fullName>
    </alternativeName>
</protein>
<feature type="binding site" evidence="1">
    <location>
        <begin position="22"/>
        <end position="29"/>
    </location>
    <ligand>
        <name>ATP</name>
        <dbReference type="ChEBI" id="CHEBI:30616"/>
    </ligand>
</feature>
<dbReference type="Pfam" id="PF03702">
    <property type="entry name" value="AnmK"/>
    <property type="match status" value="1"/>
</dbReference>
<gene>
    <name evidence="1" type="primary">anmK</name>
    <name evidence="2" type="ORF">AACH00_00640</name>
</gene>
<proteinExistence type="inferred from homology"/>
<organism evidence="2 3">
    <name type="scientific">Ideonella margarita</name>
    <dbReference type="NCBI Taxonomy" id="2984191"/>
    <lineage>
        <taxon>Bacteria</taxon>
        <taxon>Pseudomonadati</taxon>
        <taxon>Pseudomonadota</taxon>
        <taxon>Betaproteobacteria</taxon>
        <taxon>Burkholderiales</taxon>
        <taxon>Sphaerotilaceae</taxon>
        <taxon>Ideonella</taxon>
    </lineage>
</organism>
<accession>A0ABU9BZ23</accession>
<comment type="pathway">
    <text evidence="1">Amino-sugar metabolism; 1,6-anhydro-N-acetylmuramate degradation.</text>
</comment>
<comment type="similarity">
    <text evidence="1">Belongs to the anhydro-N-acetylmuramic acid kinase family.</text>
</comment>
<keyword evidence="1" id="KW-0547">Nucleotide-binding</keyword>
<keyword evidence="1 2" id="KW-0808">Transferase</keyword>
<comment type="catalytic activity">
    <reaction evidence="1">
        <text>1,6-anhydro-N-acetyl-beta-muramate + ATP + H2O = N-acetyl-D-muramate 6-phosphate + ADP + H(+)</text>
        <dbReference type="Rhea" id="RHEA:24952"/>
        <dbReference type="ChEBI" id="CHEBI:15377"/>
        <dbReference type="ChEBI" id="CHEBI:15378"/>
        <dbReference type="ChEBI" id="CHEBI:30616"/>
        <dbReference type="ChEBI" id="CHEBI:58690"/>
        <dbReference type="ChEBI" id="CHEBI:58722"/>
        <dbReference type="ChEBI" id="CHEBI:456216"/>
        <dbReference type="EC" id="2.7.1.170"/>
    </reaction>
</comment>
<dbReference type="PANTHER" id="PTHR30605:SF0">
    <property type="entry name" value="ANHYDRO-N-ACETYLMURAMIC ACID KINASE"/>
    <property type="match status" value="1"/>
</dbReference>
<dbReference type="GO" id="GO:0016301">
    <property type="term" value="F:kinase activity"/>
    <property type="evidence" value="ECO:0007669"/>
    <property type="project" value="UniProtKB-KW"/>
</dbReference>
<dbReference type="RefSeq" id="WP_341397456.1">
    <property type="nucleotide sequence ID" value="NZ_JBBUTI010000001.1"/>
</dbReference>
<dbReference type="EC" id="2.7.1.170" evidence="1"/>
<name>A0ABU9BZ23_9BURK</name>
<dbReference type="InterPro" id="IPR043129">
    <property type="entry name" value="ATPase_NBD"/>
</dbReference>
<dbReference type="EMBL" id="JBBUTI010000001">
    <property type="protein sequence ID" value="MEK8044846.1"/>
    <property type="molecule type" value="Genomic_DNA"/>
</dbReference>
<dbReference type="Proteomes" id="UP001379945">
    <property type="component" value="Unassembled WGS sequence"/>
</dbReference>
<comment type="function">
    <text evidence="1">Catalyzes the specific phosphorylation of 1,6-anhydro-N-acetylmuramic acid (anhMurNAc) with the simultaneous cleavage of the 1,6-anhydro ring, generating MurNAc-6-P. Is required for the utilization of anhMurNAc either imported from the medium or derived from its own cell wall murein, and thus plays a role in cell wall recycling.</text>
</comment>
<keyword evidence="1" id="KW-0067">ATP-binding</keyword>
<dbReference type="SUPFAM" id="SSF53067">
    <property type="entry name" value="Actin-like ATPase domain"/>
    <property type="match status" value="1"/>
</dbReference>
<dbReference type="NCBIfam" id="NF007139">
    <property type="entry name" value="PRK09585.1-3"/>
    <property type="match status" value="1"/>
</dbReference>
<dbReference type="CDD" id="cd24050">
    <property type="entry name" value="ASKHA_NBD_ANMK"/>
    <property type="match status" value="1"/>
</dbReference>